<keyword evidence="2" id="KW-1185">Reference proteome</keyword>
<accession>A0AAW9NR02</accession>
<sequence>MASKYDMTGQDGEVHWKVLQHREREFMILVKKGNEAMHDYYKCEYPTIIGLDVVDHSGLNQKLDEMIEKMRVK</sequence>
<organism evidence="1 2">
    <name type="scientific">Peribacillus castrilensis</name>
    <dbReference type="NCBI Taxonomy" id="2897690"/>
    <lineage>
        <taxon>Bacteria</taxon>
        <taxon>Bacillati</taxon>
        <taxon>Bacillota</taxon>
        <taxon>Bacilli</taxon>
        <taxon>Bacillales</taxon>
        <taxon>Bacillaceae</taxon>
        <taxon>Peribacillus</taxon>
    </lineage>
</organism>
<gene>
    <name evidence="1" type="ORF">P4706_27980</name>
</gene>
<comment type="caution">
    <text evidence="1">The sequence shown here is derived from an EMBL/GenBank/DDBJ whole genome shotgun (WGS) entry which is preliminary data.</text>
</comment>
<dbReference type="EMBL" id="JARNBH010000042">
    <property type="protein sequence ID" value="MEC0276832.1"/>
    <property type="molecule type" value="Genomic_DNA"/>
</dbReference>
<dbReference type="RefSeq" id="WP_367408373.1">
    <property type="nucleotide sequence ID" value="NZ_JARNBH010000042.1"/>
</dbReference>
<proteinExistence type="predicted"/>
<dbReference type="AlphaFoldDB" id="A0AAW9NR02"/>
<reference evidence="1 2" key="1">
    <citation type="submission" date="2023-03" db="EMBL/GenBank/DDBJ databases">
        <title>Bacillus Genome Sequencing.</title>
        <authorList>
            <person name="Dunlap C."/>
        </authorList>
    </citation>
    <scope>NUCLEOTIDE SEQUENCE [LARGE SCALE GENOMIC DNA]</scope>
    <source>
        <strain evidence="1 2">B-41290</strain>
    </source>
</reference>
<evidence type="ECO:0000313" key="2">
    <source>
        <dbReference type="Proteomes" id="UP001307168"/>
    </source>
</evidence>
<protein>
    <submittedName>
        <fullName evidence="1">Uncharacterized protein</fullName>
    </submittedName>
</protein>
<dbReference type="Proteomes" id="UP001307168">
    <property type="component" value="Unassembled WGS sequence"/>
</dbReference>
<name>A0AAW9NR02_9BACI</name>
<evidence type="ECO:0000313" key="1">
    <source>
        <dbReference type="EMBL" id="MEC0276832.1"/>
    </source>
</evidence>